<keyword evidence="3" id="KW-1185">Reference proteome</keyword>
<dbReference type="EMBL" id="LHXO01000044">
    <property type="protein sequence ID" value="KXA94687.1"/>
    <property type="molecule type" value="Genomic_DNA"/>
</dbReference>
<evidence type="ECO:0000313" key="2">
    <source>
        <dbReference type="EMBL" id="KXA94687.1"/>
    </source>
</evidence>
<feature type="region of interest" description="Disordered" evidence="1">
    <location>
        <begin position="64"/>
        <end position="83"/>
    </location>
</feature>
<dbReference type="AlphaFoldDB" id="A0A133UKF1"/>
<sequence length="83" mass="9873">MFNYLNILYRFQLAFLLGFLVRRKETRQERGKETYKLIVDGGRLPKVLENIRSHVILPPITSKATSSFLQSPEPKKWRPWRTP</sequence>
<name>A0A133UKF1_9EURY</name>
<protein>
    <submittedName>
        <fullName evidence="2">Uncharacterized protein</fullName>
    </submittedName>
</protein>
<organism evidence="2 3">
    <name type="scientific">candidate division MSBL1 archaeon SCGC-AAA259E19</name>
    <dbReference type="NCBI Taxonomy" id="1698264"/>
    <lineage>
        <taxon>Archaea</taxon>
        <taxon>Methanobacteriati</taxon>
        <taxon>Methanobacteriota</taxon>
        <taxon>candidate division MSBL1</taxon>
    </lineage>
</organism>
<evidence type="ECO:0000313" key="3">
    <source>
        <dbReference type="Proteomes" id="UP000070284"/>
    </source>
</evidence>
<proteinExistence type="predicted"/>
<accession>A0A133UKF1</accession>
<comment type="caution">
    <text evidence="2">The sequence shown here is derived from an EMBL/GenBank/DDBJ whole genome shotgun (WGS) entry which is preliminary data.</text>
</comment>
<evidence type="ECO:0000256" key="1">
    <source>
        <dbReference type="SAM" id="MobiDB-lite"/>
    </source>
</evidence>
<reference evidence="2 3" key="1">
    <citation type="journal article" date="2016" name="Sci. Rep.">
        <title>Metabolic traits of an uncultured archaeal lineage -MSBL1- from brine pools of the Red Sea.</title>
        <authorList>
            <person name="Mwirichia R."/>
            <person name="Alam I."/>
            <person name="Rashid M."/>
            <person name="Vinu M."/>
            <person name="Ba-Alawi W."/>
            <person name="Anthony Kamau A."/>
            <person name="Kamanda Ngugi D."/>
            <person name="Goker M."/>
            <person name="Klenk H.P."/>
            <person name="Bajic V."/>
            <person name="Stingl U."/>
        </authorList>
    </citation>
    <scope>NUCLEOTIDE SEQUENCE [LARGE SCALE GENOMIC DNA]</scope>
    <source>
        <strain evidence="2">SCGC-AAA259E19</strain>
    </source>
</reference>
<dbReference type="Proteomes" id="UP000070284">
    <property type="component" value="Unassembled WGS sequence"/>
</dbReference>
<gene>
    <name evidence="2" type="ORF">AKJ65_03695</name>
</gene>